<protein>
    <recommendedName>
        <fullName evidence="3">AMP-binding enzyme C-terminal domain-containing protein</fullName>
    </recommendedName>
</protein>
<keyword evidence="2" id="KW-1185">Reference proteome</keyword>
<dbReference type="Gene3D" id="3.30.300.30">
    <property type="match status" value="1"/>
</dbReference>
<proteinExistence type="predicted"/>
<comment type="caution">
    <text evidence="1">The sequence shown here is derived from an EMBL/GenBank/DDBJ whole genome shotgun (WGS) entry which is preliminary data.</text>
</comment>
<evidence type="ECO:0000313" key="1">
    <source>
        <dbReference type="EMBL" id="KAK2140240.1"/>
    </source>
</evidence>
<dbReference type="Proteomes" id="UP001208570">
    <property type="component" value="Unassembled WGS sequence"/>
</dbReference>
<reference evidence="1" key="1">
    <citation type="journal article" date="2023" name="Mol. Biol. Evol.">
        <title>Third-Generation Sequencing Reveals the Adaptive Role of the Epigenome in Three Deep-Sea Polychaetes.</title>
        <authorList>
            <person name="Perez M."/>
            <person name="Aroh O."/>
            <person name="Sun Y."/>
            <person name="Lan Y."/>
            <person name="Juniper S.K."/>
            <person name="Young C.R."/>
            <person name="Angers B."/>
            <person name="Qian P.Y."/>
        </authorList>
    </citation>
    <scope>NUCLEOTIDE SEQUENCE</scope>
    <source>
        <strain evidence="1">P08H-3</strain>
    </source>
</reference>
<organism evidence="1 2">
    <name type="scientific">Paralvinella palmiformis</name>
    <dbReference type="NCBI Taxonomy" id="53620"/>
    <lineage>
        <taxon>Eukaryota</taxon>
        <taxon>Metazoa</taxon>
        <taxon>Spiralia</taxon>
        <taxon>Lophotrochozoa</taxon>
        <taxon>Annelida</taxon>
        <taxon>Polychaeta</taxon>
        <taxon>Sedentaria</taxon>
        <taxon>Canalipalpata</taxon>
        <taxon>Terebellida</taxon>
        <taxon>Terebelliformia</taxon>
        <taxon>Alvinellidae</taxon>
        <taxon>Paralvinella</taxon>
    </lineage>
</organism>
<dbReference type="EMBL" id="JAODUP010001424">
    <property type="protein sequence ID" value="KAK2140240.1"/>
    <property type="molecule type" value="Genomic_DNA"/>
</dbReference>
<dbReference type="InterPro" id="IPR045851">
    <property type="entry name" value="AMP-bd_C_sf"/>
</dbReference>
<accession>A0AAD9IUB6</accession>
<evidence type="ECO:0000313" key="2">
    <source>
        <dbReference type="Proteomes" id="UP001208570"/>
    </source>
</evidence>
<sequence length="87" mass="10158">MALIPEFGSFRRIQLSPFPDDTIPPLCMDRVPRLYPTTLWNVNEVIIREKVAPYKQLKGGVEFRQEIPKSPSGKILRRILRDQLHET</sequence>
<evidence type="ECO:0008006" key="3">
    <source>
        <dbReference type="Google" id="ProtNLM"/>
    </source>
</evidence>
<dbReference type="AlphaFoldDB" id="A0AAD9IUB6"/>
<name>A0AAD9IUB6_9ANNE</name>
<dbReference type="SUPFAM" id="SSF56801">
    <property type="entry name" value="Acetyl-CoA synthetase-like"/>
    <property type="match status" value="1"/>
</dbReference>
<gene>
    <name evidence="1" type="ORF">LSH36_1425g00036</name>
</gene>